<reference evidence="2 3" key="1">
    <citation type="submission" date="2024-01" db="EMBL/GenBank/DDBJ databases">
        <authorList>
            <person name="Allen C."/>
            <person name="Tagirdzhanova G."/>
        </authorList>
    </citation>
    <scope>NUCLEOTIDE SEQUENCE [LARGE SCALE GENOMIC DNA]</scope>
    <source>
        <strain evidence="2 3">CBS 119000</strain>
    </source>
</reference>
<dbReference type="Gene3D" id="3.60.10.10">
    <property type="entry name" value="Endonuclease/exonuclease/phosphatase"/>
    <property type="match status" value="1"/>
</dbReference>
<feature type="compositionally biased region" description="Basic residues" evidence="1">
    <location>
        <begin position="99"/>
        <end position="115"/>
    </location>
</feature>
<organism evidence="2 3">
    <name type="scientific">Sporothrix epigloea</name>
    <dbReference type="NCBI Taxonomy" id="1892477"/>
    <lineage>
        <taxon>Eukaryota</taxon>
        <taxon>Fungi</taxon>
        <taxon>Dikarya</taxon>
        <taxon>Ascomycota</taxon>
        <taxon>Pezizomycotina</taxon>
        <taxon>Sordariomycetes</taxon>
        <taxon>Sordariomycetidae</taxon>
        <taxon>Ophiostomatales</taxon>
        <taxon>Ophiostomataceae</taxon>
        <taxon>Sporothrix</taxon>
    </lineage>
</organism>
<comment type="caution">
    <text evidence="2">The sequence shown here is derived from an EMBL/GenBank/DDBJ whole genome shotgun (WGS) entry which is preliminary data.</text>
</comment>
<name>A0ABP0E4J1_9PEZI</name>
<gene>
    <name evidence="2" type="ORF">SEPCBS119000_006725</name>
</gene>
<dbReference type="SUPFAM" id="SSF56219">
    <property type="entry name" value="DNase I-like"/>
    <property type="match status" value="1"/>
</dbReference>
<sequence length="501" mass="53726">MSNGSLVRVMHVVDPEATILQSVMSGIEREFLVASLEALLKRNCNALIEGALAYMKRMGIKPAFTAIKPFKLKTKVPIEGSQAKPVEASAAAPDDSTQKKKKMSRKQRNARRKARTATANAARSFSDDMDVDMTVAGAQSQPDVTPAATPAPAKQATATTGKTSNAATPPVRSAPAKAVAQQPTPHTSAATTSKTPVKKSWAGVARSVVKPAAAVTVAATTQEAGWTVVTGKNTAAAVVDGDDKILVLKGAKTMPNPRLLRDTIDGRGVMHVVGARLSAKGNAVLTCASAASRQHLQNTQHVWLPSLSSMGWRSVATKETWVRLIAHGVAVADMPQFSAEFYASNGVETRGAARWLKKPAGGKKHASVIFSVADQATADRLLSSSFFFSAREIKGTSFEELVVVQHNQGKRRFVLDSVFEEALEQKAHVICVQEPYVWNKDGTWIFAGHAGFNTVTPSYGNNHKARPRVVTYVRKDVRFTARSDTFAADETDALHITSFSP</sequence>
<feature type="compositionally biased region" description="Polar residues" evidence="1">
    <location>
        <begin position="181"/>
        <end position="195"/>
    </location>
</feature>
<feature type="compositionally biased region" description="Low complexity" evidence="1">
    <location>
        <begin position="145"/>
        <end position="163"/>
    </location>
</feature>
<dbReference type="Proteomes" id="UP001642502">
    <property type="component" value="Unassembled WGS sequence"/>
</dbReference>
<evidence type="ECO:0000256" key="1">
    <source>
        <dbReference type="SAM" id="MobiDB-lite"/>
    </source>
</evidence>
<feature type="region of interest" description="Disordered" evidence="1">
    <location>
        <begin position="83"/>
        <end position="125"/>
    </location>
</feature>
<evidence type="ECO:0000313" key="3">
    <source>
        <dbReference type="Proteomes" id="UP001642502"/>
    </source>
</evidence>
<proteinExistence type="predicted"/>
<dbReference type="EMBL" id="CAWUON010000241">
    <property type="protein sequence ID" value="CAK7275511.1"/>
    <property type="molecule type" value="Genomic_DNA"/>
</dbReference>
<evidence type="ECO:0008006" key="4">
    <source>
        <dbReference type="Google" id="ProtNLM"/>
    </source>
</evidence>
<accession>A0ABP0E4J1</accession>
<protein>
    <recommendedName>
        <fullName evidence="4">DNA lyase</fullName>
    </recommendedName>
</protein>
<evidence type="ECO:0000313" key="2">
    <source>
        <dbReference type="EMBL" id="CAK7275511.1"/>
    </source>
</evidence>
<feature type="region of interest" description="Disordered" evidence="1">
    <location>
        <begin position="139"/>
        <end position="198"/>
    </location>
</feature>
<dbReference type="InterPro" id="IPR036691">
    <property type="entry name" value="Endo/exonu/phosph_ase_sf"/>
</dbReference>
<keyword evidence="3" id="KW-1185">Reference proteome</keyword>